<comment type="similarity">
    <text evidence="2 11">Belongs to the glycosyltransferase 31 family.</text>
</comment>
<dbReference type="Proteomes" id="UP000276133">
    <property type="component" value="Unassembled WGS sequence"/>
</dbReference>
<dbReference type="GO" id="GO:0006493">
    <property type="term" value="P:protein O-linked glycosylation"/>
    <property type="evidence" value="ECO:0007669"/>
    <property type="project" value="TreeGrafter"/>
</dbReference>
<keyword evidence="10" id="KW-0325">Glycoprotein</keyword>
<sequence>MKLKKWSLILTIILFIFCIWHLFFRCKFDISSFRSEKVTNLNEFKFVINSKICRKDEFLIAIVCIAVDNFEQRKIIRQTWANFDSIKTVFLLGSSVNKSVNKLVEEENKFYSDIIQQDFIDTYSNLTLKSIMGLQWISLYCPNVKYVLKIDDDVLVNIPFLVSYLKSLKYLDNYYIGSYQIGAPVIRDEQFKWAIFPSDYSSNCYPPYHQGPAYLISGKFAPVLYNISKYTRLFKLEDIYMGILAYQTKTNYVAINGYYLNNPEFSLYQTRQLSRNGKSKIFAFALREEFLAIWQLFKKLINE</sequence>
<evidence type="ECO:0000313" key="12">
    <source>
        <dbReference type="EMBL" id="RNA12030.1"/>
    </source>
</evidence>
<dbReference type="GO" id="GO:0016758">
    <property type="term" value="F:hexosyltransferase activity"/>
    <property type="evidence" value="ECO:0007669"/>
    <property type="project" value="InterPro"/>
</dbReference>
<evidence type="ECO:0000256" key="1">
    <source>
        <dbReference type="ARBA" id="ARBA00004323"/>
    </source>
</evidence>
<evidence type="ECO:0000256" key="4">
    <source>
        <dbReference type="ARBA" id="ARBA00022679"/>
    </source>
</evidence>
<evidence type="ECO:0000256" key="6">
    <source>
        <dbReference type="ARBA" id="ARBA00022968"/>
    </source>
</evidence>
<keyword evidence="7 11" id="KW-1133">Transmembrane helix</keyword>
<dbReference type="OrthoDB" id="115198at2759"/>
<dbReference type="STRING" id="10195.A0A3M7QL50"/>
<dbReference type="InterPro" id="IPR002659">
    <property type="entry name" value="Glyco_trans_31"/>
</dbReference>
<keyword evidence="9 11" id="KW-0472">Membrane</keyword>
<dbReference type="Gene3D" id="3.90.550.50">
    <property type="match status" value="1"/>
</dbReference>
<evidence type="ECO:0000256" key="7">
    <source>
        <dbReference type="ARBA" id="ARBA00022989"/>
    </source>
</evidence>
<dbReference type="Pfam" id="PF01762">
    <property type="entry name" value="Galactosyl_T"/>
    <property type="match status" value="1"/>
</dbReference>
<keyword evidence="8 11" id="KW-0333">Golgi apparatus</keyword>
<dbReference type="AlphaFoldDB" id="A0A3M7QL50"/>
<comment type="subcellular location">
    <subcellularLocation>
        <location evidence="1 11">Golgi apparatus membrane</location>
        <topology evidence="1 11">Single-pass type II membrane protein</topology>
    </subcellularLocation>
</comment>
<evidence type="ECO:0000313" key="13">
    <source>
        <dbReference type="Proteomes" id="UP000276133"/>
    </source>
</evidence>
<organism evidence="12 13">
    <name type="scientific">Brachionus plicatilis</name>
    <name type="common">Marine rotifer</name>
    <name type="synonym">Brachionus muelleri</name>
    <dbReference type="NCBI Taxonomy" id="10195"/>
    <lineage>
        <taxon>Eukaryota</taxon>
        <taxon>Metazoa</taxon>
        <taxon>Spiralia</taxon>
        <taxon>Gnathifera</taxon>
        <taxon>Rotifera</taxon>
        <taxon>Eurotatoria</taxon>
        <taxon>Monogononta</taxon>
        <taxon>Pseudotrocha</taxon>
        <taxon>Ploima</taxon>
        <taxon>Brachionidae</taxon>
        <taxon>Brachionus</taxon>
    </lineage>
</organism>
<dbReference type="PANTHER" id="PTHR11214:SF314">
    <property type="entry name" value="HEXOSYLTRANSFERASE"/>
    <property type="match status" value="1"/>
</dbReference>
<keyword evidence="13" id="KW-1185">Reference proteome</keyword>
<name>A0A3M7QL50_BRAPC</name>
<evidence type="ECO:0000256" key="10">
    <source>
        <dbReference type="ARBA" id="ARBA00023180"/>
    </source>
</evidence>
<keyword evidence="3 11" id="KW-0328">Glycosyltransferase</keyword>
<proteinExistence type="inferred from homology"/>
<accession>A0A3M7QL50</accession>
<keyword evidence="5 11" id="KW-0812">Transmembrane</keyword>
<dbReference type="EMBL" id="REGN01005785">
    <property type="protein sequence ID" value="RNA12030.1"/>
    <property type="molecule type" value="Genomic_DNA"/>
</dbReference>
<gene>
    <name evidence="12" type="ORF">BpHYR1_046565</name>
</gene>
<protein>
    <recommendedName>
        <fullName evidence="11">Hexosyltransferase</fullName>
        <ecNumber evidence="11">2.4.1.-</ecNumber>
    </recommendedName>
</protein>
<reference evidence="12 13" key="1">
    <citation type="journal article" date="2018" name="Sci. Rep.">
        <title>Genomic signatures of local adaptation to the degree of environmental predictability in rotifers.</title>
        <authorList>
            <person name="Franch-Gras L."/>
            <person name="Hahn C."/>
            <person name="Garcia-Roger E.M."/>
            <person name="Carmona M.J."/>
            <person name="Serra M."/>
            <person name="Gomez A."/>
        </authorList>
    </citation>
    <scope>NUCLEOTIDE SEQUENCE [LARGE SCALE GENOMIC DNA]</scope>
    <source>
        <strain evidence="12">HYR1</strain>
    </source>
</reference>
<keyword evidence="4 12" id="KW-0808">Transferase</keyword>
<comment type="caution">
    <text evidence="12">The sequence shown here is derived from an EMBL/GenBank/DDBJ whole genome shotgun (WGS) entry which is preliminary data.</text>
</comment>
<dbReference type="FunFam" id="3.90.550.50:FF:000001">
    <property type="entry name" value="Hexosyltransferase"/>
    <property type="match status" value="1"/>
</dbReference>
<evidence type="ECO:0000256" key="5">
    <source>
        <dbReference type="ARBA" id="ARBA00022692"/>
    </source>
</evidence>
<evidence type="ECO:0000256" key="3">
    <source>
        <dbReference type="ARBA" id="ARBA00022676"/>
    </source>
</evidence>
<keyword evidence="6 11" id="KW-0735">Signal-anchor</keyword>
<dbReference type="GO" id="GO:0000139">
    <property type="term" value="C:Golgi membrane"/>
    <property type="evidence" value="ECO:0007669"/>
    <property type="project" value="UniProtKB-SubCell"/>
</dbReference>
<dbReference type="EC" id="2.4.1.-" evidence="11"/>
<evidence type="ECO:0000256" key="9">
    <source>
        <dbReference type="ARBA" id="ARBA00023136"/>
    </source>
</evidence>
<feature type="transmembrane region" description="Helical" evidence="11">
    <location>
        <begin position="6"/>
        <end position="24"/>
    </location>
</feature>
<dbReference type="PANTHER" id="PTHR11214">
    <property type="entry name" value="BETA-1,3-N-ACETYLGLUCOSAMINYLTRANSFERASE"/>
    <property type="match status" value="1"/>
</dbReference>
<evidence type="ECO:0000256" key="8">
    <source>
        <dbReference type="ARBA" id="ARBA00023034"/>
    </source>
</evidence>
<evidence type="ECO:0000256" key="11">
    <source>
        <dbReference type="RuleBase" id="RU363063"/>
    </source>
</evidence>
<evidence type="ECO:0000256" key="2">
    <source>
        <dbReference type="ARBA" id="ARBA00008661"/>
    </source>
</evidence>